<dbReference type="AlphaFoldDB" id="A0A6C0DL62"/>
<dbReference type="InterPro" id="IPR050584">
    <property type="entry name" value="Cholesterol_7-desaturase"/>
</dbReference>
<evidence type="ECO:0000256" key="5">
    <source>
        <dbReference type="ARBA" id="ARBA00023014"/>
    </source>
</evidence>
<evidence type="ECO:0000259" key="6">
    <source>
        <dbReference type="PROSITE" id="PS51296"/>
    </source>
</evidence>
<dbReference type="InterPro" id="IPR036922">
    <property type="entry name" value="Rieske_2Fe-2S_sf"/>
</dbReference>
<sequence>MGNIFNLYNILFVACLVFSSFHGGFSYISLLTNILKIQPSPFTYKLLLDFSNSILNNSPARQLFDTNSKRLTEYPKLDINLLTEQDKYDLQWYVIGTKTDFVINKPTKVTIWNKNYVVWRNENNTYNALDDACSHKGASLSCGKINNDNVVCPYHGYEFNNNGTLTKVPGICFQHSPIQDLSKFDIVEKNGWVYLNTYSDIAKQNNNGNEMIENIFIEEEVEKNDSVVFLNMDFKCYSRILSENSLDVMHIGFVHTFGNTKRPNPIENHPPKLVGPNHYKTSYMYEAGQQSVARKVFGVKDLIVENEFILPHTTVARVIFGEFTSTVITFALPISESKSRLFVKTYRNFWTNKVGDALTENMMYSTMLQDKAIVENIDMRFMEGKFNMKFDKLQNTYKTFYKKLIHTFSVNDNNNEIVDSNITNNV</sequence>
<dbReference type="Gene3D" id="3.90.380.10">
    <property type="entry name" value="Naphthalene 1,2-dioxygenase Alpha Subunit, Chain A, domain 1"/>
    <property type="match status" value="1"/>
</dbReference>
<dbReference type="SUPFAM" id="SSF55961">
    <property type="entry name" value="Bet v1-like"/>
    <property type="match status" value="1"/>
</dbReference>
<dbReference type="EMBL" id="MN739633">
    <property type="protein sequence ID" value="QHT17313.1"/>
    <property type="molecule type" value="Genomic_DNA"/>
</dbReference>
<reference evidence="7" key="1">
    <citation type="journal article" date="2020" name="Nature">
        <title>Giant virus diversity and host interactions through global metagenomics.</title>
        <authorList>
            <person name="Schulz F."/>
            <person name="Roux S."/>
            <person name="Paez-Espino D."/>
            <person name="Jungbluth S."/>
            <person name="Walsh D.A."/>
            <person name="Denef V.J."/>
            <person name="McMahon K.D."/>
            <person name="Konstantinidis K.T."/>
            <person name="Eloe-Fadrosh E.A."/>
            <person name="Kyrpides N.C."/>
            <person name="Woyke T."/>
        </authorList>
    </citation>
    <scope>NUCLEOTIDE SEQUENCE</scope>
    <source>
        <strain evidence="7">GVMAG-M-3300023174-24</strain>
    </source>
</reference>
<feature type="domain" description="Rieske" evidence="6">
    <location>
        <begin position="93"/>
        <end position="195"/>
    </location>
</feature>
<keyword evidence="1" id="KW-0001">2Fe-2S</keyword>
<dbReference type="Gene3D" id="2.102.10.10">
    <property type="entry name" value="Rieske [2Fe-2S] iron-sulphur domain"/>
    <property type="match status" value="1"/>
</dbReference>
<dbReference type="SUPFAM" id="SSF50022">
    <property type="entry name" value="ISP domain"/>
    <property type="match status" value="1"/>
</dbReference>
<keyword evidence="5" id="KW-0411">Iron-sulfur</keyword>
<dbReference type="Pfam" id="PF19112">
    <property type="entry name" value="VanA_C"/>
    <property type="match status" value="1"/>
</dbReference>
<dbReference type="InterPro" id="IPR017941">
    <property type="entry name" value="Rieske_2Fe-2S"/>
</dbReference>
<keyword evidence="2" id="KW-0479">Metal-binding</keyword>
<name>A0A6C0DL62_9ZZZZ</name>
<dbReference type="GO" id="GO:0005737">
    <property type="term" value="C:cytoplasm"/>
    <property type="evidence" value="ECO:0007669"/>
    <property type="project" value="TreeGrafter"/>
</dbReference>
<dbReference type="GO" id="GO:0016491">
    <property type="term" value="F:oxidoreductase activity"/>
    <property type="evidence" value="ECO:0007669"/>
    <property type="project" value="UniProtKB-KW"/>
</dbReference>
<keyword evidence="4" id="KW-0408">Iron</keyword>
<dbReference type="PROSITE" id="PS51296">
    <property type="entry name" value="RIESKE"/>
    <property type="match status" value="1"/>
</dbReference>
<protein>
    <recommendedName>
        <fullName evidence="6">Rieske domain-containing protein</fullName>
    </recommendedName>
</protein>
<keyword evidence="3" id="KW-0560">Oxidoreductase</keyword>
<dbReference type="GO" id="GO:0051537">
    <property type="term" value="F:2 iron, 2 sulfur cluster binding"/>
    <property type="evidence" value="ECO:0007669"/>
    <property type="project" value="UniProtKB-KW"/>
</dbReference>
<evidence type="ECO:0000256" key="2">
    <source>
        <dbReference type="ARBA" id="ARBA00022723"/>
    </source>
</evidence>
<proteinExistence type="predicted"/>
<dbReference type="PANTHER" id="PTHR21266:SF60">
    <property type="entry name" value="3-KETOSTEROID-9-ALPHA-MONOOXYGENASE, OXYGENASE COMPONENT"/>
    <property type="match status" value="1"/>
</dbReference>
<dbReference type="InterPro" id="IPR044043">
    <property type="entry name" value="VanA_C_cat"/>
</dbReference>
<dbReference type="Pfam" id="PF00355">
    <property type="entry name" value="Rieske"/>
    <property type="match status" value="1"/>
</dbReference>
<evidence type="ECO:0000313" key="7">
    <source>
        <dbReference type="EMBL" id="QHT17313.1"/>
    </source>
</evidence>
<dbReference type="GO" id="GO:0046872">
    <property type="term" value="F:metal ion binding"/>
    <property type="evidence" value="ECO:0007669"/>
    <property type="project" value="UniProtKB-KW"/>
</dbReference>
<evidence type="ECO:0000256" key="3">
    <source>
        <dbReference type="ARBA" id="ARBA00023002"/>
    </source>
</evidence>
<organism evidence="7">
    <name type="scientific">viral metagenome</name>
    <dbReference type="NCBI Taxonomy" id="1070528"/>
    <lineage>
        <taxon>unclassified sequences</taxon>
        <taxon>metagenomes</taxon>
        <taxon>organismal metagenomes</taxon>
    </lineage>
</organism>
<evidence type="ECO:0000256" key="4">
    <source>
        <dbReference type="ARBA" id="ARBA00023004"/>
    </source>
</evidence>
<dbReference type="PANTHER" id="PTHR21266">
    <property type="entry name" value="IRON-SULFUR DOMAIN CONTAINING PROTEIN"/>
    <property type="match status" value="1"/>
</dbReference>
<accession>A0A6C0DL62</accession>
<evidence type="ECO:0000256" key="1">
    <source>
        <dbReference type="ARBA" id="ARBA00022714"/>
    </source>
</evidence>